<evidence type="ECO:0000256" key="4">
    <source>
        <dbReference type="ARBA" id="ARBA00022729"/>
    </source>
</evidence>
<dbReference type="AlphaFoldDB" id="A0A6G1JKX8"/>
<dbReference type="Proteomes" id="UP000799291">
    <property type="component" value="Unassembled WGS sequence"/>
</dbReference>
<evidence type="ECO:0000313" key="7">
    <source>
        <dbReference type="EMBL" id="KAF2690785.1"/>
    </source>
</evidence>
<dbReference type="GO" id="GO:0031505">
    <property type="term" value="P:fungal-type cell wall organization"/>
    <property type="evidence" value="ECO:0007669"/>
    <property type="project" value="TreeGrafter"/>
</dbReference>
<dbReference type="InterPro" id="IPR051648">
    <property type="entry name" value="CWI-Assembly_Regulator"/>
</dbReference>
<evidence type="ECO:0000256" key="1">
    <source>
        <dbReference type="ARBA" id="ARBA00004191"/>
    </source>
</evidence>
<keyword evidence="3" id="KW-0964">Secreted</keyword>
<evidence type="ECO:0000256" key="2">
    <source>
        <dbReference type="ARBA" id="ARBA00022512"/>
    </source>
</evidence>
<feature type="signal peptide" evidence="6">
    <location>
        <begin position="1"/>
        <end position="20"/>
    </location>
</feature>
<accession>A0A6G1JKX8</accession>
<comment type="subcellular location">
    <subcellularLocation>
        <location evidence="1">Secreted</location>
        <location evidence="1">Cell wall</location>
    </subcellularLocation>
</comment>
<dbReference type="GO" id="GO:0009986">
    <property type="term" value="C:cell surface"/>
    <property type="evidence" value="ECO:0007669"/>
    <property type="project" value="TreeGrafter"/>
</dbReference>
<evidence type="ECO:0000313" key="8">
    <source>
        <dbReference type="Proteomes" id="UP000799291"/>
    </source>
</evidence>
<dbReference type="Gene3D" id="3.80.20.20">
    <property type="entry name" value="Receptor L-domain"/>
    <property type="match status" value="1"/>
</dbReference>
<dbReference type="PANTHER" id="PTHR31018:SF3">
    <property type="entry name" value="RECEPTOR PROTEIN-TYROSINE KINASE"/>
    <property type="match status" value="1"/>
</dbReference>
<keyword evidence="8" id="KW-1185">Reference proteome</keyword>
<evidence type="ECO:0000256" key="5">
    <source>
        <dbReference type="ARBA" id="ARBA00023180"/>
    </source>
</evidence>
<evidence type="ECO:0000256" key="6">
    <source>
        <dbReference type="SAM" id="SignalP"/>
    </source>
</evidence>
<keyword evidence="5" id="KW-0325">Glycoprotein</keyword>
<dbReference type="OrthoDB" id="536881at2759"/>
<protein>
    <submittedName>
        <fullName evidence="7">GPI-anchored cell wall organization protein Ecm33</fullName>
    </submittedName>
</protein>
<organism evidence="7 8">
    <name type="scientific">Lentithecium fluviatile CBS 122367</name>
    <dbReference type="NCBI Taxonomy" id="1168545"/>
    <lineage>
        <taxon>Eukaryota</taxon>
        <taxon>Fungi</taxon>
        <taxon>Dikarya</taxon>
        <taxon>Ascomycota</taxon>
        <taxon>Pezizomycotina</taxon>
        <taxon>Dothideomycetes</taxon>
        <taxon>Pleosporomycetidae</taxon>
        <taxon>Pleosporales</taxon>
        <taxon>Massarineae</taxon>
        <taxon>Lentitheciaceae</taxon>
        <taxon>Lentithecium</taxon>
    </lineage>
</organism>
<dbReference type="Pfam" id="PF12454">
    <property type="entry name" value="Ecm33"/>
    <property type="match status" value="1"/>
</dbReference>
<reference evidence="7" key="1">
    <citation type="journal article" date="2020" name="Stud. Mycol.">
        <title>101 Dothideomycetes genomes: a test case for predicting lifestyles and emergence of pathogens.</title>
        <authorList>
            <person name="Haridas S."/>
            <person name="Albert R."/>
            <person name="Binder M."/>
            <person name="Bloem J."/>
            <person name="Labutti K."/>
            <person name="Salamov A."/>
            <person name="Andreopoulos B."/>
            <person name="Baker S."/>
            <person name="Barry K."/>
            <person name="Bills G."/>
            <person name="Bluhm B."/>
            <person name="Cannon C."/>
            <person name="Castanera R."/>
            <person name="Culley D."/>
            <person name="Daum C."/>
            <person name="Ezra D."/>
            <person name="Gonzalez J."/>
            <person name="Henrissat B."/>
            <person name="Kuo A."/>
            <person name="Liang C."/>
            <person name="Lipzen A."/>
            <person name="Lutzoni F."/>
            <person name="Magnuson J."/>
            <person name="Mondo S."/>
            <person name="Nolan M."/>
            <person name="Ohm R."/>
            <person name="Pangilinan J."/>
            <person name="Park H.-J."/>
            <person name="Ramirez L."/>
            <person name="Alfaro M."/>
            <person name="Sun H."/>
            <person name="Tritt A."/>
            <person name="Yoshinaga Y."/>
            <person name="Zwiers L.-H."/>
            <person name="Turgeon B."/>
            <person name="Goodwin S."/>
            <person name="Spatafora J."/>
            <person name="Crous P."/>
            <person name="Grigoriev I."/>
        </authorList>
    </citation>
    <scope>NUCLEOTIDE SEQUENCE</scope>
    <source>
        <strain evidence="7">CBS 122367</strain>
    </source>
</reference>
<keyword evidence="4 6" id="KW-0732">Signal</keyword>
<dbReference type="GO" id="GO:0009277">
    <property type="term" value="C:fungal-type cell wall"/>
    <property type="evidence" value="ECO:0007669"/>
    <property type="project" value="TreeGrafter"/>
</dbReference>
<dbReference type="EMBL" id="MU005570">
    <property type="protein sequence ID" value="KAF2690785.1"/>
    <property type="molecule type" value="Genomic_DNA"/>
</dbReference>
<name>A0A6G1JKX8_9PLEO</name>
<dbReference type="PANTHER" id="PTHR31018">
    <property type="entry name" value="SPORULATION-SPECIFIC PROTEIN-RELATED"/>
    <property type="match status" value="1"/>
</dbReference>
<gene>
    <name evidence="7" type="ORF">K458DRAFT_355037</name>
</gene>
<proteinExistence type="predicted"/>
<sequence length="394" mass="41594">MSPLTRLALPALAVLGAVYAQTPTCSRDDTFTVQNSGDATSLGECDTYTGNVEISSDLTDDIILDGLQELKGDFVISGNSALQRISGNSLETITGKLQVDNVQNLASLAFPKLTELGQLTLQGLPNLRQLEFTSQVTKCPKIDIQNTDLQDLNGINVDKAESIFIANNKGIGNITMDVTNVTDFLTLSFNNEEVDVSFPKLLQSKNATFRACGSISLPALSKIAPGSLGVYDSKLESLACPNLTSIAQDLTLNTNSALANISFPELTKVGASLQIANNTQLHKIDGFPKLAEVGAALDMSGDLTEVSTPSIDFVKGVFNLQSTNDLGNTCDFYDKKKSDLGPSSKYVCKGKLDEARTAGGGTSGSSENKTGAAFPLHVQPTYLGLAGLAAVLLV</sequence>
<dbReference type="SUPFAM" id="SSF52058">
    <property type="entry name" value="L domain-like"/>
    <property type="match status" value="2"/>
</dbReference>
<dbReference type="GO" id="GO:0005886">
    <property type="term" value="C:plasma membrane"/>
    <property type="evidence" value="ECO:0007669"/>
    <property type="project" value="TreeGrafter"/>
</dbReference>
<keyword evidence="2" id="KW-0134">Cell wall</keyword>
<feature type="chain" id="PRO_5026171256" evidence="6">
    <location>
        <begin position="21"/>
        <end position="394"/>
    </location>
</feature>
<evidence type="ECO:0000256" key="3">
    <source>
        <dbReference type="ARBA" id="ARBA00022525"/>
    </source>
</evidence>
<dbReference type="InterPro" id="IPR036941">
    <property type="entry name" value="Rcpt_L-dom_sf"/>
</dbReference>